<dbReference type="Proteomes" id="UP000198460">
    <property type="component" value="Unassembled WGS sequence"/>
</dbReference>
<gene>
    <name evidence="1" type="ORF">BSIN_4807</name>
</gene>
<dbReference type="EMBL" id="FXAN01000088">
    <property type="protein sequence ID" value="SMG02046.1"/>
    <property type="molecule type" value="Genomic_DNA"/>
</dbReference>
<sequence>MFLNGHARVTPFDATRILPYSSNFVIFHQTIFDDQISA</sequence>
<organism evidence="1 2">
    <name type="scientific">Burkholderia singularis</name>
    <dbReference type="NCBI Taxonomy" id="1503053"/>
    <lineage>
        <taxon>Bacteria</taxon>
        <taxon>Pseudomonadati</taxon>
        <taxon>Pseudomonadota</taxon>
        <taxon>Betaproteobacteria</taxon>
        <taxon>Burkholderiales</taxon>
        <taxon>Burkholderiaceae</taxon>
        <taxon>Burkholderia</taxon>
        <taxon>pseudomallei group</taxon>
    </lineage>
</organism>
<name>A0A238H9K2_9BURK</name>
<protein>
    <submittedName>
        <fullName evidence="1">Uncharacterized protein</fullName>
    </submittedName>
</protein>
<reference evidence="1 2" key="1">
    <citation type="submission" date="2017-04" db="EMBL/GenBank/DDBJ databases">
        <authorList>
            <person name="Afonso C.L."/>
            <person name="Miller P.J."/>
            <person name="Scott M.A."/>
            <person name="Spackman E."/>
            <person name="Goraichik I."/>
            <person name="Dimitrov K.M."/>
            <person name="Suarez D.L."/>
            <person name="Swayne D.E."/>
        </authorList>
    </citation>
    <scope>NUCLEOTIDE SEQUENCE [LARGE SCALE GENOMIC DNA]</scope>
    <source>
        <strain evidence="1">LMG 28154</strain>
    </source>
</reference>
<evidence type="ECO:0000313" key="1">
    <source>
        <dbReference type="EMBL" id="SMG02046.1"/>
    </source>
</evidence>
<accession>A0A238H9K2</accession>
<proteinExistence type="predicted"/>
<dbReference type="AlphaFoldDB" id="A0A238H9K2"/>
<evidence type="ECO:0000313" key="2">
    <source>
        <dbReference type="Proteomes" id="UP000198460"/>
    </source>
</evidence>